<reference evidence="6" key="1">
    <citation type="submission" date="2023-10" db="EMBL/GenBank/DDBJ databases">
        <title>Genome assemblies of two species of porcelain crab, Petrolisthes cinctipes and Petrolisthes manimaculis (Anomura: Porcellanidae).</title>
        <authorList>
            <person name="Angst P."/>
        </authorList>
    </citation>
    <scope>NUCLEOTIDE SEQUENCE</scope>
    <source>
        <strain evidence="6">PB745_01</strain>
        <tissue evidence="6">Gill</tissue>
    </source>
</reference>
<evidence type="ECO:0000256" key="3">
    <source>
        <dbReference type="ARBA" id="ARBA00022771"/>
    </source>
</evidence>
<dbReference type="Proteomes" id="UP001286313">
    <property type="component" value="Unassembled WGS sequence"/>
</dbReference>
<evidence type="ECO:0000313" key="6">
    <source>
        <dbReference type="EMBL" id="KAK3891165.1"/>
    </source>
</evidence>
<evidence type="ECO:0000256" key="4">
    <source>
        <dbReference type="ARBA" id="ARBA00022833"/>
    </source>
</evidence>
<dbReference type="InterPro" id="IPR052035">
    <property type="entry name" value="ZnF_BED_domain_contain"/>
</dbReference>
<proteinExistence type="predicted"/>
<protein>
    <submittedName>
        <fullName evidence="6">Uncharacterized protein</fullName>
    </submittedName>
</protein>
<sequence>MEKFLKGSTSRKWKSTNPRQKELTNCIVAFTAHDLLPLSLVESERFRILMATAEPMFIMPSRKHLSTVLLPQYSTTIQTQLKTQLQQVKNLCLTKDLWSSRDNYEASIETRLKKFESTEEFQLAATSDPRYKLDWCHDNEVQDIRDLLTVK</sequence>
<keyword evidence="2" id="KW-0479">Metal-binding</keyword>
<dbReference type="PANTHER" id="PTHR46481">
    <property type="entry name" value="ZINC FINGER BED DOMAIN-CONTAINING PROTEIN 4"/>
    <property type="match status" value="1"/>
</dbReference>
<evidence type="ECO:0000256" key="1">
    <source>
        <dbReference type="ARBA" id="ARBA00004123"/>
    </source>
</evidence>
<evidence type="ECO:0000313" key="7">
    <source>
        <dbReference type="Proteomes" id="UP001286313"/>
    </source>
</evidence>
<dbReference type="SUPFAM" id="SSF140996">
    <property type="entry name" value="Hermes dimerisation domain"/>
    <property type="match status" value="1"/>
</dbReference>
<gene>
    <name evidence="6" type="ORF">Pcinc_004954</name>
</gene>
<comment type="caution">
    <text evidence="6">The sequence shown here is derived from an EMBL/GenBank/DDBJ whole genome shotgun (WGS) entry which is preliminary data.</text>
</comment>
<evidence type="ECO:0000256" key="5">
    <source>
        <dbReference type="ARBA" id="ARBA00023242"/>
    </source>
</evidence>
<keyword evidence="4" id="KW-0862">Zinc</keyword>
<name>A0AAE1GEG0_PETCI</name>
<keyword evidence="7" id="KW-1185">Reference proteome</keyword>
<evidence type="ECO:0000256" key="2">
    <source>
        <dbReference type="ARBA" id="ARBA00022723"/>
    </source>
</evidence>
<keyword evidence="3" id="KW-0863">Zinc-finger</keyword>
<dbReference type="PANTHER" id="PTHR46481:SF10">
    <property type="entry name" value="ZINC FINGER BED DOMAIN-CONTAINING PROTEIN 39"/>
    <property type="match status" value="1"/>
</dbReference>
<dbReference type="GO" id="GO:0008270">
    <property type="term" value="F:zinc ion binding"/>
    <property type="evidence" value="ECO:0007669"/>
    <property type="project" value="UniProtKB-KW"/>
</dbReference>
<dbReference type="EMBL" id="JAWQEG010000365">
    <property type="protein sequence ID" value="KAK3891165.1"/>
    <property type="molecule type" value="Genomic_DNA"/>
</dbReference>
<organism evidence="6 7">
    <name type="scientific">Petrolisthes cinctipes</name>
    <name type="common">Flat porcelain crab</name>
    <dbReference type="NCBI Taxonomy" id="88211"/>
    <lineage>
        <taxon>Eukaryota</taxon>
        <taxon>Metazoa</taxon>
        <taxon>Ecdysozoa</taxon>
        <taxon>Arthropoda</taxon>
        <taxon>Crustacea</taxon>
        <taxon>Multicrustacea</taxon>
        <taxon>Malacostraca</taxon>
        <taxon>Eumalacostraca</taxon>
        <taxon>Eucarida</taxon>
        <taxon>Decapoda</taxon>
        <taxon>Pleocyemata</taxon>
        <taxon>Anomura</taxon>
        <taxon>Galatheoidea</taxon>
        <taxon>Porcellanidae</taxon>
        <taxon>Petrolisthes</taxon>
    </lineage>
</organism>
<dbReference type="GO" id="GO:0005634">
    <property type="term" value="C:nucleus"/>
    <property type="evidence" value="ECO:0007669"/>
    <property type="project" value="UniProtKB-SubCell"/>
</dbReference>
<accession>A0AAE1GEG0</accession>
<dbReference type="AlphaFoldDB" id="A0AAE1GEG0"/>
<keyword evidence="5" id="KW-0539">Nucleus</keyword>
<comment type="subcellular location">
    <subcellularLocation>
        <location evidence="1">Nucleus</location>
    </subcellularLocation>
</comment>